<dbReference type="Proteomes" id="UP001235064">
    <property type="component" value="Unassembled WGS sequence"/>
</dbReference>
<evidence type="ECO:0000313" key="3">
    <source>
        <dbReference type="Proteomes" id="UP001235064"/>
    </source>
</evidence>
<sequence>MIITGGFFVTCALALVVTTWWLHRMDAEASVTALFDRVMTSRAARMAIIVMWWWLGWHFLAGQTIDV</sequence>
<dbReference type="InterPro" id="IPR046177">
    <property type="entry name" value="DUF6186"/>
</dbReference>
<dbReference type="Pfam" id="PF19684">
    <property type="entry name" value="DUF6186"/>
    <property type="match status" value="1"/>
</dbReference>
<proteinExistence type="predicted"/>
<keyword evidence="1" id="KW-0812">Transmembrane</keyword>
<reference evidence="2 3" key="1">
    <citation type="submission" date="2023-06" db="EMBL/GenBank/DDBJ databases">
        <title>Microbacterium sp. nov., isolated from a waste landfill.</title>
        <authorList>
            <person name="Wen W."/>
        </authorList>
    </citation>
    <scope>NUCLEOTIDE SEQUENCE [LARGE SCALE GENOMIC DNA]</scope>
    <source>
        <strain evidence="2 3">ASV49</strain>
    </source>
</reference>
<organism evidence="2 3">
    <name type="scientific">Microbacterium candidum</name>
    <dbReference type="NCBI Taxonomy" id="3041922"/>
    <lineage>
        <taxon>Bacteria</taxon>
        <taxon>Bacillati</taxon>
        <taxon>Actinomycetota</taxon>
        <taxon>Actinomycetes</taxon>
        <taxon>Micrococcales</taxon>
        <taxon>Microbacteriaceae</taxon>
        <taxon>Microbacterium</taxon>
    </lineage>
</organism>
<feature type="transmembrane region" description="Helical" evidence="1">
    <location>
        <begin position="43"/>
        <end position="61"/>
    </location>
</feature>
<keyword evidence="1" id="KW-1133">Transmembrane helix</keyword>
<evidence type="ECO:0000313" key="2">
    <source>
        <dbReference type="EMBL" id="MDL9978052.1"/>
    </source>
</evidence>
<accession>A0ABT7MUD1</accession>
<evidence type="ECO:0000256" key="1">
    <source>
        <dbReference type="SAM" id="Phobius"/>
    </source>
</evidence>
<feature type="transmembrane region" description="Helical" evidence="1">
    <location>
        <begin position="6"/>
        <end position="22"/>
    </location>
</feature>
<keyword evidence="3" id="KW-1185">Reference proteome</keyword>
<gene>
    <name evidence="2" type="ORF">QSV35_01790</name>
</gene>
<keyword evidence="1" id="KW-0472">Membrane</keyword>
<protein>
    <submittedName>
        <fullName evidence="2">DUF6186 family protein</fullName>
    </submittedName>
</protein>
<comment type="caution">
    <text evidence="2">The sequence shown here is derived from an EMBL/GenBank/DDBJ whole genome shotgun (WGS) entry which is preliminary data.</text>
</comment>
<dbReference type="RefSeq" id="WP_286286103.1">
    <property type="nucleotide sequence ID" value="NZ_JASXSZ010000001.1"/>
</dbReference>
<dbReference type="EMBL" id="JASXSZ010000001">
    <property type="protein sequence ID" value="MDL9978052.1"/>
    <property type="molecule type" value="Genomic_DNA"/>
</dbReference>
<name>A0ABT7MUD1_9MICO</name>